<dbReference type="Gene3D" id="3.40.50.150">
    <property type="entry name" value="Vaccinia Virus protein VP39"/>
    <property type="match status" value="1"/>
</dbReference>
<dbReference type="GO" id="GO:0009307">
    <property type="term" value="P:DNA restriction-modification system"/>
    <property type="evidence" value="ECO:0007669"/>
    <property type="project" value="UniProtKB-KW"/>
</dbReference>
<evidence type="ECO:0000313" key="11">
    <source>
        <dbReference type="Proteomes" id="UP000009186"/>
    </source>
</evidence>
<reference evidence="10 11" key="1">
    <citation type="journal article" date="2011" name="Appl. Environ. Microbiol.">
        <title>Complete genome sequence of the fish pathogen Flavobacterium branchiophilum.</title>
        <authorList>
            <consortium name="1:IP"/>
            <consortium name="Microbial Evolutionary Genomics,F-75015 Paris"/>
            <consortium name="France 2:CNRS"/>
            <consortium name="URA2171"/>
            <consortium name="F-75015 Paris,France 3:Unite de Virologie et Immunologie Mol."/>
            <consortium name="INRA,78352 Jouy en Josas Cedex"/>
            <consortium name="France. 4:Unite de Mathemathique"/>
            <consortium name="Informatique et Genome,INRA"/>
            <consortium name="78352 Jouy en Josas Cedex"/>
            <consortium name="France. 5:CEA/Genoscope"/>
            <consortium name="Evry"/>
            <consortium name="France"/>
            <person name="Touchon M."/>
            <person name="Barbier P."/>
            <person name="Bernardet J.F."/>
            <person name="Loux V."/>
            <person name="Vacherie B."/>
            <person name="Barbe V."/>
            <person name="Rocha E.P."/>
            <person name="Duchaud E."/>
        </authorList>
    </citation>
    <scope>NUCLEOTIDE SEQUENCE [LARGE SCALE GENOMIC DNA]</scope>
    <source>
        <strain evidence="10 11">FL-15</strain>
    </source>
</reference>
<dbReference type="InterPro" id="IPR029063">
    <property type="entry name" value="SAM-dependent_MTases_sf"/>
</dbReference>
<dbReference type="eggNOG" id="COG0732">
    <property type="taxonomic scope" value="Bacteria"/>
</dbReference>
<dbReference type="GO" id="GO:0008170">
    <property type="term" value="F:N-methyltransferase activity"/>
    <property type="evidence" value="ECO:0007669"/>
    <property type="project" value="InterPro"/>
</dbReference>
<dbReference type="SUPFAM" id="SSF116734">
    <property type="entry name" value="DNA methylase specificity domain"/>
    <property type="match status" value="1"/>
</dbReference>
<sequence length="748" mass="86359">MALERDIENIVEQSLLKNGWVINVDAPNKNVFHQKAKTKEDNKKLKALRPDFCLYFDNNSISPEIILETKKPNMNLAKTKEQAINYAKLLSSKIIILFDGIQTKNYWVENQEELLEDGIEINSIKSVDFYRKFITQNSHSYLNNKISINSKEDLIAVFAFTNQKLRKAGITKGMERFFEFSNLLFLKLISENNDIVSEAIPQYIKWETYRNKTGEELLSYINDTVIPKLETIFNNKGEKTLFTKLIIKDTVALKHIIDKLDKLNLSGIKTDIKGDAFEYFIQQYNSSNNDLGEYFTPRHIVQFLVKLANPKYGEKVYDPFCGTGGILISSFNHIKDSLLNSNYLTDTVLKDIKENTVFGGEISSNARIAKMNMILTGDGHSNINQQDTLLNKVKEKFDVVITNIPFNLEGTANKLYSLLSDNGNSQSIQHIIDSLNKKPTARAYIIVPESILNNNELKNLRKYLIDNHLLKQIISLPSGVFLPYTEAKASVLVLQGFNQPKIEKIQYTIIKNDGFTLTQRRRKITNKINDIEEYLFDNSFATKEIEVKQILKNSNHSFIWFKYFNEVPENYILLKEILKEERIKNTELYETATVTKHNFYGILSGEEYWGDSFMSVTSETNEDYKIVNHKSIAYNPSRANTGSLSINLTKTKLAVSKMYVTFKVVDERFLPEFVYLCIKSQEGIQSIKDRSFGSVRQSLRFDDLCTISIPFIPIEEQQKIVDSVNKKYKQFVKYKEELDQFNLKDDLK</sequence>
<comment type="similarity">
    <text evidence="1">Belongs to the N(4)/N(6)-methyltransferase family.</text>
</comment>
<dbReference type="SUPFAM" id="SSF53335">
    <property type="entry name" value="S-adenosyl-L-methionine-dependent methyltransferases"/>
    <property type="match status" value="1"/>
</dbReference>
<keyword evidence="4 10" id="KW-0808">Transferase</keyword>
<dbReference type="RefSeq" id="WP_014083432.1">
    <property type="nucleotide sequence ID" value="NC_016001.1"/>
</dbReference>
<evidence type="ECO:0000256" key="8">
    <source>
        <dbReference type="ARBA" id="ARBA00047942"/>
    </source>
</evidence>
<evidence type="ECO:0000256" key="5">
    <source>
        <dbReference type="ARBA" id="ARBA00022691"/>
    </source>
</evidence>
<dbReference type="InterPro" id="IPR044946">
    <property type="entry name" value="Restrct_endonuc_typeI_TRD_sf"/>
</dbReference>
<dbReference type="STRING" id="1034807.FBFL15_0854"/>
<evidence type="ECO:0000259" key="9">
    <source>
        <dbReference type="Pfam" id="PF02384"/>
    </source>
</evidence>
<accession>G2Z6W2</accession>
<dbReference type="Gene3D" id="3.90.1570.30">
    <property type="match status" value="1"/>
</dbReference>
<dbReference type="PANTHER" id="PTHR42933:SF4">
    <property type="entry name" value="TYPE I RESTRICTION ENZYME ECOKI METHYLASE SUBUNIT"/>
    <property type="match status" value="1"/>
</dbReference>
<dbReference type="InterPro" id="IPR003356">
    <property type="entry name" value="DNA_methylase_A-5"/>
</dbReference>
<dbReference type="Gene3D" id="1.20.1260.30">
    <property type="match status" value="1"/>
</dbReference>
<dbReference type="Pfam" id="PF02384">
    <property type="entry name" value="N6_Mtase"/>
    <property type="match status" value="1"/>
</dbReference>
<dbReference type="GO" id="GO:0003677">
    <property type="term" value="F:DNA binding"/>
    <property type="evidence" value="ECO:0007669"/>
    <property type="project" value="UniProtKB-KW"/>
</dbReference>
<dbReference type="AlphaFoldDB" id="G2Z6W2"/>
<evidence type="ECO:0000313" key="10">
    <source>
        <dbReference type="EMBL" id="CCB68957.1"/>
    </source>
</evidence>
<dbReference type="InterPro" id="IPR038333">
    <property type="entry name" value="T1MK-like_N_sf"/>
</dbReference>
<evidence type="ECO:0000256" key="6">
    <source>
        <dbReference type="ARBA" id="ARBA00022747"/>
    </source>
</evidence>
<dbReference type="KEGG" id="fbr:FBFL15_0854"/>
<keyword evidence="3 10" id="KW-0489">Methyltransferase</keyword>
<dbReference type="GO" id="GO:0032259">
    <property type="term" value="P:methylation"/>
    <property type="evidence" value="ECO:0007669"/>
    <property type="project" value="UniProtKB-KW"/>
</dbReference>
<evidence type="ECO:0000256" key="3">
    <source>
        <dbReference type="ARBA" id="ARBA00022603"/>
    </source>
</evidence>
<dbReference type="eggNOG" id="COG0286">
    <property type="taxonomic scope" value="Bacteria"/>
</dbReference>
<evidence type="ECO:0000256" key="7">
    <source>
        <dbReference type="ARBA" id="ARBA00023125"/>
    </source>
</evidence>
<keyword evidence="5" id="KW-0949">S-adenosyl-L-methionine</keyword>
<name>G2Z6W2_FLABF</name>
<dbReference type="PANTHER" id="PTHR42933">
    <property type="entry name" value="SLR6095 PROTEIN"/>
    <property type="match status" value="1"/>
</dbReference>
<dbReference type="Proteomes" id="UP000009186">
    <property type="component" value="Chromosome"/>
</dbReference>
<dbReference type="EMBL" id="FQ859183">
    <property type="protein sequence ID" value="CCB68957.1"/>
    <property type="molecule type" value="Genomic_DNA"/>
</dbReference>
<feature type="domain" description="DNA methylase adenine-specific" evidence="9">
    <location>
        <begin position="270"/>
        <end position="531"/>
    </location>
</feature>
<keyword evidence="7" id="KW-0238">DNA-binding</keyword>
<dbReference type="InterPro" id="IPR051537">
    <property type="entry name" value="DNA_Adenine_Mtase"/>
</dbReference>
<proteinExistence type="inferred from homology"/>
<dbReference type="GO" id="GO:0009007">
    <property type="term" value="F:site-specific DNA-methyltransferase (adenine-specific) activity"/>
    <property type="evidence" value="ECO:0007669"/>
    <property type="project" value="UniProtKB-EC"/>
</dbReference>
<gene>
    <name evidence="10" type="ordered locus">FBFL15_0854</name>
</gene>
<dbReference type="EC" id="2.1.1.72" evidence="2"/>
<dbReference type="Gene3D" id="3.90.220.20">
    <property type="entry name" value="DNA methylase specificity domains"/>
    <property type="match status" value="1"/>
</dbReference>
<keyword evidence="6" id="KW-0680">Restriction system</keyword>
<evidence type="ECO:0000256" key="4">
    <source>
        <dbReference type="ARBA" id="ARBA00022679"/>
    </source>
</evidence>
<evidence type="ECO:0000256" key="2">
    <source>
        <dbReference type="ARBA" id="ARBA00011900"/>
    </source>
</evidence>
<evidence type="ECO:0000256" key="1">
    <source>
        <dbReference type="ARBA" id="ARBA00006594"/>
    </source>
</evidence>
<organism evidence="10 11">
    <name type="scientific">Flavobacterium branchiophilum (strain FL-15)</name>
    <dbReference type="NCBI Taxonomy" id="1034807"/>
    <lineage>
        <taxon>Bacteria</taxon>
        <taxon>Pseudomonadati</taxon>
        <taxon>Bacteroidota</taxon>
        <taxon>Flavobacteriia</taxon>
        <taxon>Flavobacteriales</taxon>
        <taxon>Flavobacteriaceae</taxon>
        <taxon>Flavobacterium</taxon>
    </lineage>
</organism>
<dbReference type="HOGENOM" id="CLU_008343_2_1_10"/>
<dbReference type="PRINTS" id="PR00507">
    <property type="entry name" value="N12N6MTFRASE"/>
</dbReference>
<keyword evidence="11" id="KW-1185">Reference proteome</keyword>
<comment type="catalytic activity">
    <reaction evidence="8">
        <text>a 2'-deoxyadenosine in DNA + S-adenosyl-L-methionine = an N(6)-methyl-2'-deoxyadenosine in DNA + S-adenosyl-L-homocysteine + H(+)</text>
        <dbReference type="Rhea" id="RHEA:15197"/>
        <dbReference type="Rhea" id="RHEA-COMP:12418"/>
        <dbReference type="Rhea" id="RHEA-COMP:12419"/>
        <dbReference type="ChEBI" id="CHEBI:15378"/>
        <dbReference type="ChEBI" id="CHEBI:57856"/>
        <dbReference type="ChEBI" id="CHEBI:59789"/>
        <dbReference type="ChEBI" id="CHEBI:90615"/>
        <dbReference type="ChEBI" id="CHEBI:90616"/>
        <dbReference type="EC" id="2.1.1.72"/>
    </reaction>
</comment>
<protein>
    <recommendedName>
        <fullName evidence="2">site-specific DNA-methyltransferase (adenine-specific)</fullName>
        <ecNumber evidence="2">2.1.1.72</ecNumber>
    </recommendedName>
</protein>